<name>A0A5A7PWG4_STRAF</name>
<feature type="non-terminal residue" evidence="2">
    <location>
        <position position="210"/>
    </location>
</feature>
<sequence length="210" mass="22706">MVDASGDRLYGPWLLAKNKGPSRTWGNTEDSQRVKMAVSRRGSQFSLLTEDNEDSEAAQAKSPPRVPFTFSTGGESRDKIPLEDTVAEHNEPKCYGAVREPRSATELSFWGHQDTGKVTNTVENGSVLSSMSNVGPSNVRLVSAGSGLDPTKHQVAQFVDSQRHKNNRNTSGSIVIDLMKTAEMVVDPDPPHSSVPRLDNVGGDGALDED</sequence>
<organism evidence="2 3">
    <name type="scientific">Striga asiatica</name>
    <name type="common">Asiatic witchweed</name>
    <name type="synonym">Buchnera asiatica</name>
    <dbReference type="NCBI Taxonomy" id="4170"/>
    <lineage>
        <taxon>Eukaryota</taxon>
        <taxon>Viridiplantae</taxon>
        <taxon>Streptophyta</taxon>
        <taxon>Embryophyta</taxon>
        <taxon>Tracheophyta</taxon>
        <taxon>Spermatophyta</taxon>
        <taxon>Magnoliopsida</taxon>
        <taxon>eudicotyledons</taxon>
        <taxon>Gunneridae</taxon>
        <taxon>Pentapetalae</taxon>
        <taxon>asterids</taxon>
        <taxon>lamiids</taxon>
        <taxon>Lamiales</taxon>
        <taxon>Orobanchaceae</taxon>
        <taxon>Buchnereae</taxon>
        <taxon>Striga</taxon>
    </lineage>
</organism>
<reference evidence="3" key="1">
    <citation type="journal article" date="2019" name="Curr. Biol.">
        <title>Genome Sequence of Striga asiatica Provides Insight into the Evolution of Plant Parasitism.</title>
        <authorList>
            <person name="Yoshida S."/>
            <person name="Kim S."/>
            <person name="Wafula E.K."/>
            <person name="Tanskanen J."/>
            <person name="Kim Y.M."/>
            <person name="Honaas L."/>
            <person name="Yang Z."/>
            <person name="Spallek T."/>
            <person name="Conn C.E."/>
            <person name="Ichihashi Y."/>
            <person name="Cheong K."/>
            <person name="Cui S."/>
            <person name="Der J.P."/>
            <person name="Gundlach H."/>
            <person name="Jiao Y."/>
            <person name="Hori C."/>
            <person name="Ishida J.K."/>
            <person name="Kasahara H."/>
            <person name="Kiba T."/>
            <person name="Kim M.S."/>
            <person name="Koo N."/>
            <person name="Laohavisit A."/>
            <person name="Lee Y.H."/>
            <person name="Lumba S."/>
            <person name="McCourt P."/>
            <person name="Mortimer J.C."/>
            <person name="Mutuku J.M."/>
            <person name="Nomura T."/>
            <person name="Sasaki-Sekimoto Y."/>
            <person name="Seto Y."/>
            <person name="Wang Y."/>
            <person name="Wakatake T."/>
            <person name="Sakakibara H."/>
            <person name="Demura T."/>
            <person name="Yamaguchi S."/>
            <person name="Yoneyama K."/>
            <person name="Manabe R.I."/>
            <person name="Nelson D.C."/>
            <person name="Schulman A.H."/>
            <person name="Timko M.P."/>
            <person name="dePamphilis C.W."/>
            <person name="Choi D."/>
            <person name="Shirasu K."/>
        </authorList>
    </citation>
    <scope>NUCLEOTIDE SEQUENCE [LARGE SCALE GENOMIC DNA]</scope>
    <source>
        <strain evidence="3">cv. UVA1</strain>
    </source>
</reference>
<feature type="region of interest" description="Disordered" evidence="1">
    <location>
        <begin position="186"/>
        <end position="210"/>
    </location>
</feature>
<evidence type="ECO:0000313" key="3">
    <source>
        <dbReference type="Proteomes" id="UP000325081"/>
    </source>
</evidence>
<evidence type="ECO:0000313" key="2">
    <source>
        <dbReference type="EMBL" id="GER36862.1"/>
    </source>
</evidence>
<dbReference type="Proteomes" id="UP000325081">
    <property type="component" value="Unassembled WGS sequence"/>
</dbReference>
<proteinExistence type="predicted"/>
<dbReference type="AlphaFoldDB" id="A0A5A7PWG4"/>
<comment type="caution">
    <text evidence="2">The sequence shown here is derived from an EMBL/GenBank/DDBJ whole genome shotgun (WGS) entry which is preliminary data.</text>
</comment>
<keyword evidence="3" id="KW-1185">Reference proteome</keyword>
<feature type="region of interest" description="Disordered" evidence="1">
    <location>
        <begin position="19"/>
        <end position="78"/>
    </location>
</feature>
<protein>
    <submittedName>
        <fullName evidence="2">Ran-binding protein 3-like</fullName>
    </submittedName>
</protein>
<accession>A0A5A7PWG4</accession>
<dbReference type="EMBL" id="BKCP01005228">
    <property type="protein sequence ID" value="GER36862.1"/>
    <property type="molecule type" value="Genomic_DNA"/>
</dbReference>
<gene>
    <name evidence="2" type="ORF">STAS_13238</name>
</gene>
<evidence type="ECO:0000256" key="1">
    <source>
        <dbReference type="SAM" id="MobiDB-lite"/>
    </source>
</evidence>